<evidence type="ECO:0000313" key="2">
    <source>
        <dbReference type="Proteomes" id="UP000823775"/>
    </source>
</evidence>
<gene>
    <name evidence="1" type="ORF">HAX54_029853</name>
</gene>
<reference evidence="1 2" key="1">
    <citation type="journal article" date="2021" name="BMC Genomics">
        <title>Datura genome reveals duplications of psychoactive alkaloid biosynthetic genes and high mutation rate following tissue culture.</title>
        <authorList>
            <person name="Rajewski A."/>
            <person name="Carter-House D."/>
            <person name="Stajich J."/>
            <person name="Litt A."/>
        </authorList>
    </citation>
    <scope>NUCLEOTIDE SEQUENCE [LARGE SCALE GENOMIC DNA]</scope>
    <source>
        <strain evidence="1">AR-01</strain>
    </source>
</reference>
<protein>
    <submittedName>
        <fullName evidence="1">Uncharacterized protein</fullName>
    </submittedName>
</protein>
<feature type="non-terminal residue" evidence="1">
    <location>
        <position position="1"/>
    </location>
</feature>
<dbReference type="Proteomes" id="UP000823775">
    <property type="component" value="Unassembled WGS sequence"/>
</dbReference>
<name>A0ABS8SAP7_DATST</name>
<evidence type="ECO:0000313" key="1">
    <source>
        <dbReference type="EMBL" id="MCD7455854.1"/>
    </source>
</evidence>
<sequence>VQNLSAGKIATHQRNVGEDPRRLLTLVLYAYWEVVFIRLPYRCFFGLDLWSAGETRVLDSGLEALYLVLSHPAKPRPNSAFQGSKLASCDRAITDGTVVKTRSRRLTVGPLQYTGEVVFIRLPYRCFAPDSRRPVKHGLRHGSKPCTLDSELHPAFRLIQFFSELHLVHFIPNLNEQKSSHAWARLTHPTQQK</sequence>
<dbReference type="EMBL" id="JACEIK010000372">
    <property type="protein sequence ID" value="MCD7455854.1"/>
    <property type="molecule type" value="Genomic_DNA"/>
</dbReference>
<comment type="caution">
    <text evidence="1">The sequence shown here is derived from an EMBL/GenBank/DDBJ whole genome shotgun (WGS) entry which is preliminary data.</text>
</comment>
<accession>A0ABS8SAP7</accession>
<keyword evidence="2" id="KW-1185">Reference proteome</keyword>
<organism evidence="1 2">
    <name type="scientific">Datura stramonium</name>
    <name type="common">Jimsonweed</name>
    <name type="synonym">Common thornapple</name>
    <dbReference type="NCBI Taxonomy" id="4076"/>
    <lineage>
        <taxon>Eukaryota</taxon>
        <taxon>Viridiplantae</taxon>
        <taxon>Streptophyta</taxon>
        <taxon>Embryophyta</taxon>
        <taxon>Tracheophyta</taxon>
        <taxon>Spermatophyta</taxon>
        <taxon>Magnoliopsida</taxon>
        <taxon>eudicotyledons</taxon>
        <taxon>Gunneridae</taxon>
        <taxon>Pentapetalae</taxon>
        <taxon>asterids</taxon>
        <taxon>lamiids</taxon>
        <taxon>Solanales</taxon>
        <taxon>Solanaceae</taxon>
        <taxon>Solanoideae</taxon>
        <taxon>Datureae</taxon>
        <taxon>Datura</taxon>
    </lineage>
</organism>
<proteinExistence type="predicted"/>